<dbReference type="AlphaFoldDB" id="A0A179T035"/>
<dbReference type="Proteomes" id="UP000078534">
    <property type="component" value="Unassembled WGS sequence"/>
</dbReference>
<reference evidence="2" key="1">
    <citation type="submission" date="2016-04" db="EMBL/GenBank/DDBJ databases">
        <authorList>
            <person name="Lyu Z."/>
            <person name="Lyu W."/>
        </authorList>
    </citation>
    <scope>NUCLEOTIDE SEQUENCE [LARGE SCALE GENOMIC DNA]</scope>
    <source>
        <strain evidence="2">C44</strain>
    </source>
</reference>
<dbReference type="OrthoDB" id="2703450at2"/>
<dbReference type="EMBL" id="LWSG01000017">
    <property type="protein sequence ID" value="OAS85912.1"/>
    <property type="molecule type" value="Genomic_DNA"/>
</dbReference>
<organism evidence="1 2">
    <name type="scientific">Metabacillus litoralis</name>
    <dbReference type="NCBI Taxonomy" id="152268"/>
    <lineage>
        <taxon>Bacteria</taxon>
        <taxon>Bacillati</taxon>
        <taxon>Bacillota</taxon>
        <taxon>Bacilli</taxon>
        <taxon>Bacillales</taxon>
        <taxon>Bacillaceae</taxon>
        <taxon>Metabacillus</taxon>
    </lineage>
</organism>
<comment type="caution">
    <text evidence="1">The sequence shown here is derived from an EMBL/GenBank/DDBJ whole genome shotgun (WGS) entry which is preliminary data.</text>
</comment>
<accession>A0A179T035</accession>
<name>A0A179T035_9BACI</name>
<evidence type="ECO:0000313" key="2">
    <source>
        <dbReference type="Proteomes" id="UP000078534"/>
    </source>
</evidence>
<gene>
    <name evidence="1" type="ORF">A6K24_23275</name>
</gene>
<keyword evidence="2" id="KW-1185">Reference proteome</keyword>
<proteinExistence type="predicted"/>
<sequence length="167" mass="20249">MVIGMFKFIRYKEQDIMCERKLKKIMKRLDIVEFNYNWDRTSCYIEFQYNENSYRMEHSIQKAKRKGLIVLRNGLDCLLELVQSLEDLCEIIDRGTYRLETWVSGMKQSSLTEEKPEFVEEVHIRYKSLGKQKHSEYERNEDFIHVAPESSLEDFTPYQNLQRSRRE</sequence>
<evidence type="ECO:0000313" key="1">
    <source>
        <dbReference type="EMBL" id="OAS85912.1"/>
    </source>
</evidence>
<protein>
    <submittedName>
        <fullName evidence="1">Uncharacterized protein</fullName>
    </submittedName>
</protein>